<dbReference type="PANTHER" id="PTHR38790">
    <property type="entry name" value="2EXR DOMAIN-CONTAINING PROTEIN-RELATED"/>
    <property type="match status" value="1"/>
</dbReference>
<dbReference type="AlphaFoldDB" id="R7YU92"/>
<dbReference type="Proteomes" id="UP000016924">
    <property type="component" value="Unassembled WGS sequence"/>
</dbReference>
<name>R7YU92_CONA1</name>
<dbReference type="RefSeq" id="XP_007780782.1">
    <property type="nucleotide sequence ID" value="XM_007782592.1"/>
</dbReference>
<dbReference type="EMBL" id="JH767574">
    <property type="protein sequence ID" value="EON65465.1"/>
    <property type="molecule type" value="Genomic_DNA"/>
</dbReference>
<evidence type="ECO:0000313" key="2">
    <source>
        <dbReference type="EMBL" id="EON65465.1"/>
    </source>
</evidence>
<evidence type="ECO:0000259" key="1">
    <source>
        <dbReference type="Pfam" id="PF24864"/>
    </source>
</evidence>
<reference evidence="3" key="1">
    <citation type="submission" date="2012-06" db="EMBL/GenBank/DDBJ databases">
        <title>The genome sequence of Coniosporium apollinis CBS 100218.</title>
        <authorList>
            <consortium name="The Broad Institute Genome Sequencing Platform"/>
            <person name="Cuomo C."/>
            <person name="Gorbushina A."/>
            <person name="Noack S."/>
            <person name="Walker B."/>
            <person name="Young S.K."/>
            <person name="Zeng Q."/>
            <person name="Gargeya S."/>
            <person name="Fitzgerald M."/>
            <person name="Haas B."/>
            <person name="Abouelleil A."/>
            <person name="Alvarado L."/>
            <person name="Arachchi H.M."/>
            <person name="Berlin A.M."/>
            <person name="Chapman S.B."/>
            <person name="Goldberg J."/>
            <person name="Griggs A."/>
            <person name="Gujja S."/>
            <person name="Hansen M."/>
            <person name="Howarth C."/>
            <person name="Imamovic A."/>
            <person name="Larimer J."/>
            <person name="McCowan C."/>
            <person name="Montmayeur A."/>
            <person name="Murphy C."/>
            <person name="Neiman D."/>
            <person name="Pearson M."/>
            <person name="Priest M."/>
            <person name="Roberts A."/>
            <person name="Saif S."/>
            <person name="Shea T."/>
            <person name="Sisk P."/>
            <person name="Sykes S."/>
            <person name="Wortman J."/>
            <person name="Nusbaum C."/>
            <person name="Birren B."/>
        </authorList>
    </citation>
    <scope>NUCLEOTIDE SEQUENCE [LARGE SCALE GENOMIC DNA]</scope>
    <source>
        <strain evidence="3">CBS 100218</strain>
    </source>
</reference>
<dbReference type="HOGENOM" id="CLU_1219634_0_0_1"/>
<evidence type="ECO:0000313" key="3">
    <source>
        <dbReference type="Proteomes" id="UP000016924"/>
    </source>
</evidence>
<accession>R7YU92</accession>
<gene>
    <name evidence="2" type="ORF">W97_04703</name>
</gene>
<feature type="domain" description="DUF7730" evidence="1">
    <location>
        <begin position="22"/>
        <end position="142"/>
    </location>
</feature>
<sequence length="227" mass="25076">MSTLARELKQGNAIITTAPSGTFMGMPKELRLDVYRNLLKTHCKIRTSKFGYFITGLDRRSACTDASTCKCGSVHHYIDLAWVEDGALGISTSILGVSQQIYSEAVTILYRENVFDSNALKLISSVINPASFDMIRHLTIKISNLEQADLPFSTPKGLKTSTILYDISTTSFSGSVPVREVRHDNVAANIKRIQAAVEVKPAIRLFQLPEKLDGSIKERLEEVLALV</sequence>
<organism evidence="2 3">
    <name type="scientific">Coniosporium apollinis (strain CBS 100218)</name>
    <name type="common">Rock-inhabiting black yeast</name>
    <dbReference type="NCBI Taxonomy" id="1168221"/>
    <lineage>
        <taxon>Eukaryota</taxon>
        <taxon>Fungi</taxon>
        <taxon>Dikarya</taxon>
        <taxon>Ascomycota</taxon>
        <taxon>Pezizomycotina</taxon>
        <taxon>Dothideomycetes</taxon>
        <taxon>Dothideomycetes incertae sedis</taxon>
        <taxon>Coniosporium</taxon>
    </lineage>
</organism>
<dbReference type="GeneID" id="19902014"/>
<dbReference type="OrthoDB" id="62952at2759"/>
<keyword evidence="3" id="KW-1185">Reference proteome</keyword>
<dbReference type="Pfam" id="PF24864">
    <property type="entry name" value="DUF7730"/>
    <property type="match status" value="1"/>
</dbReference>
<dbReference type="InterPro" id="IPR056632">
    <property type="entry name" value="DUF7730"/>
</dbReference>
<protein>
    <recommendedName>
        <fullName evidence="1">DUF7730 domain-containing protein</fullName>
    </recommendedName>
</protein>
<proteinExistence type="predicted"/>